<name>A0A240UK59_9BURK</name>
<evidence type="ECO:0000256" key="1">
    <source>
        <dbReference type="SAM" id="Coils"/>
    </source>
</evidence>
<protein>
    <submittedName>
        <fullName evidence="2">TetR family transcriptional regulator</fullName>
    </submittedName>
</protein>
<dbReference type="OrthoDB" id="6981409at2"/>
<sequence length="108" mass="12066">MGVKISISAVAKAAEVTPALIHNTYPDIAERIRSVIGKSTRLQRDEKHEALTEERKRNRELRAEVERLRLDMARLASINLTLLTKLAVEEEASKGKVVALMPATLHAR</sequence>
<evidence type="ECO:0000313" key="2">
    <source>
        <dbReference type="EMBL" id="ART61432.1"/>
    </source>
</evidence>
<evidence type="ECO:0000313" key="3">
    <source>
        <dbReference type="Proteomes" id="UP000194440"/>
    </source>
</evidence>
<feature type="coiled-coil region" evidence="1">
    <location>
        <begin position="44"/>
        <end position="78"/>
    </location>
</feature>
<geneLocation type="plasmid" evidence="2 3">
    <name>pACP4.2</name>
</geneLocation>
<accession>A0A240UK59</accession>
<gene>
    <name evidence="2" type="ORF">CBP36_20740</name>
</gene>
<keyword evidence="2" id="KW-0614">Plasmid</keyword>
<organism evidence="2 3">
    <name type="scientific">Acidovorax carolinensis</name>
    <dbReference type="NCBI Taxonomy" id="553814"/>
    <lineage>
        <taxon>Bacteria</taxon>
        <taxon>Pseudomonadati</taxon>
        <taxon>Pseudomonadota</taxon>
        <taxon>Betaproteobacteria</taxon>
        <taxon>Burkholderiales</taxon>
        <taxon>Comamonadaceae</taxon>
        <taxon>Acidovorax</taxon>
    </lineage>
</organism>
<dbReference type="AlphaFoldDB" id="A0A240UK59"/>
<dbReference type="EMBL" id="CP021368">
    <property type="protein sequence ID" value="ART61432.1"/>
    <property type="molecule type" value="Genomic_DNA"/>
</dbReference>
<proteinExistence type="predicted"/>
<dbReference type="KEGG" id="acis:CBP35_20825"/>
<dbReference type="Proteomes" id="UP000194440">
    <property type="component" value="Plasmid pACP4.2"/>
</dbReference>
<reference evidence="2" key="1">
    <citation type="submission" date="2017-05" db="EMBL/GenBank/DDBJ databases">
        <title>Polyphasic characterization of four soil-derived phenanthrene-degrading Acidovorax strains and proposal of Acidovorax phenanthrenivorans sp. nov.</title>
        <authorList>
            <person name="Singleton D."/>
            <person name="Lee J."/>
            <person name="Dickey A.N."/>
            <person name="Stroud A."/>
            <person name="Scholl E.H."/>
            <person name="Wright F.A."/>
            <person name="Aitken M.D."/>
        </authorList>
    </citation>
    <scope>NUCLEOTIDE SEQUENCE</scope>
    <source>
        <strain evidence="2">P4</strain>
        <plasmid evidence="2">pACP4.2</plasmid>
    </source>
</reference>
<keyword evidence="1" id="KW-0175">Coiled coil</keyword>
<dbReference type="KEGG" id="acip:CBP36_20740"/>
<keyword evidence="3" id="KW-1185">Reference proteome</keyword>